<accession>A0A7C8YY81</accession>
<dbReference type="AlphaFoldDB" id="A0A7C8YY81"/>
<protein>
    <submittedName>
        <fullName evidence="1">Uncharacterized protein</fullName>
    </submittedName>
</protein>
<dbReference type="PANTHER" id="PTHR33450">
    <property type="entry name" value="EMB|CAB67623.1-RELATED"/>
    <property type="match status" value="1"/>
</dbReference>
<evidence type="ECO:0000313" key="1">
    <source>
        <dbReference type="EMBL" id="MBA4629637.1"/>
    </source>
</evidence>
<dbReference type="PANTHER" id="PTHR33450:SF31">
    <property type="entry name" value="EMB|CAB67623.1"/>
    <property type="match status" value="1"/>
</dbReference>
<dbReference type="EMBL" id="GISG01070294">
    <property type="protein sequence ID" value="MBA4629637.1"/>
    <property type="molecule type" value="Transcribed_RNA"/>
</dbReference>
<organism evidence="1">
    <name type="scientific">Opuntia streptacantha</name>
    <name type="common">Prickly pear cactus</name>
    <name type="synonym">Opuntia cardona</name>
    <dbReference type="NCBI Taxonomy" id="393608"/>
    <lineage>
        <taxon>Eukaryota</taxon>
        <taxon>Viridiplantae</taxon>
        <taxon>Streptophyta</taxon>
        <taxon>Embryophyta</taxon>
        <taxon>Tracheophyta</taxon>
        <taxon>Spermatophyta</taxon>
        <taxon>Magnoliopsida</taxon>
        <taxon>eudicotyledons</taxon>
        <taxon>Gunneridae</taxon>
        <taxon>Pentapetalae</taxon>
        <taxon>Caryophyllales</taxon>
        <taxon>Cactineae</taxon>
        <taxon>Cactaceae</taxon>
        <taxon>Opuntioideae</taxon>
        <taxon>Opuntia</taxon>
    </lineage>
</organism>
<dbReference type="Pfam" id="PF05553">
    <property type="entry name" value="DUF761"/>
    <property type="match status" value="1"/>
</dbReference>
<proteinExistence type="predicted"/>
<reference evidence="1" key="1">
    <citation type="journal article" date="2013" name="J. Plant Res.">
        <title>Effect of fungi and light on seed germination of three Opuntia species from semiarid lands of central Mexico.</title>
        <authorList>
            <person name="Delgado-Sanchez P."/>
            <person name="Jimenez-Bremont J.F."/>
            <person name="Guerrero-Gonzalez Mde L."/>
            <person name="Flores J."/>
        </authorList>
    </citation>
    <scope>NUCLEOTIDE SEQUENCE</scope>
    <source>
        <tissue evidence="1">Cladode</tissue>
    </source>
</reference>
<sequence length="197" mass="22255">MKSKASAVVKNTIAVLSSLVKSKIMGVKSKADAVRVRLMVFSLWKAKKFSLGSLTNKIQTLLDKKGDHEVDKDTNVEDESKAIVLYNVGGAGSTDSQLDYYTSQYPPLQLGYYNYDDDDKYPDLTHSLFHEEDDIDDQGGSVIDIVKNSKEQEGGDFNLEDEIDNVADLFIRRFKKHMRLEKLESFKRYQATLGRTA</sequence>
<name>A0A7C8YY81_OPUST</name>
<reference evidence="1" key="2">
    <citation type="submission" date="2020-07" db="EMBL/GenBank/DDBJ databases">
        <authorList>
            <person name="Vera ALvarez R."/>
            <person name="Arias-Moreno D.M."/>
            <person name="Jimenez-Jacinto V."/>
            <person name="Jimenez-Bremont J.F."/>
            <person name="Swaminathan K."/>
            <person name="Moose S.P."/>
            <person name="Guerrero-Gonzalez M.L."/>
            <person name="Marino-Ramirez L."/>
            <person name="Landsman D."/>
            <person name="Rodriguez-Kessler M."/>
            <person name="Delgado-Sanchez P."/>
        </authorList>
    </citation>
    <scope>NUCLEOTIDE SEQUENCE</scope>
    <source>
        <tissue evidence="1">Cladode</tissue>
    </source>
</reference>
<dbReference type="InterPro" id="IPR008480">
    <property type="entry name" value="DUF761_pln"/>
</dbReference>